<reference evidence="6 7" key="1">
    <citation type="submission" date="2024-03" db="EMBL/GenBank/DDBJ databases">
        <title>The Acrasis kona genome and developmental transcriptomes reveal deep origins of eukaryotic multicellular pathways.</title>
        <authorList>
            <person name="Sheikh S."/>
            <person name="Fu C.-J."/>
            <person name="Brown M.W."/>
            <person name="Baldauf S.L."/>
        </authorList>
    </citation>
    <scope>NUCLEOTIDE SEQUENCE [LARGE SCALE GENOMIC DNA]</scope>
    <source>
        <strain evidence="6 7">ATCC MYA-3509</strain>
    </source>
</reference>
<dbReference type="GO" id="GO:0005856">
    <property type="term" value="C:cytoskeleton"/>
    <property type="evidence" value="ECO:0007669"/>
    <property type="project" value="UniProtKB-SubCell"/>
</dbReference>
<dbReference type="InterPro" id="IPR043129">
    <property type="entry name" value="ATPase_NBD"/>
</dbReference>
<accession>A0AAW2YNC3</accession>
<evidence type="ECO:0000256" key="5">
    <source>
        <dbReference type="ARBA" id="ARBA00049360"/>
    </source>
</evidence>
<evidence type="ECO:0000256" key="4">
    <source>
        <dbReference type="ARBA" id="ARBA00038483"/>
    </source>
</evidence>
<evidence type="ECO:0000256" key="1">
    <source>
        <dbReference type="ARBA" id="ARBA00004245"/>
    </source>
</evidence>
<dbReference type="AlphaFoldDB" id="A0AAW2YNC3"/>
<keyword evidence="7" id="KW-1185">Reference proteome</keyword>
<dbReference type="FunFam" id="3.30.420.40:FF:000188">
    <property type="entry name" value="Actin like 6B"/>
    <property type="match status" value="1"/>
</dbReference>
<evidence type="ECO:0000256" key="3">
    <source>
        <dbReference type="ARBA" id="ARBA00023212"/>
    </source>
</evidence>
<keyword evidence="3" id="KW-0206">Cytoskeleton</keyword>
<organism evidence="6 7">
    <name type="scientific">Acrasis kona</name>
    <dbReference type="NCBI Taxonomy" id="1008807"/>
    <lineage>
        <taxon>Eukaryota</taxon>
        <taxon>Discoba</taxon>
        <taxon>Heterolobosea</taxon>
        <taxon>Tetramitia</taxon>
        <taxon>Eutetramitia</taxon>
        <taxon>Acrasidae</taxon>
        <taxon>Acrasis</taxon>
    </lineage>
</organism>
<proteinExistence type="inferred from homology"/>
<evidence type="ECO:0000313" key="6">
    <source>
        <dbReference type="EMBL" id="KAL0478991.1"/>
    </source>
</evidence>
<dbReference type="FunFam" id="3.90.640.10:FF:000007">
    <property type="entry name" value="Actin like 7B"/>
    <property type="match status" value="1"/>
</dbReference>
<dbReference type="PANTHER" id="PTHR11937">
    <property type="entry name" value="ACTIN"/>
    <property type="match status" value="1"/>
</dbReference>
<comment type="subcellular location">
    <subcellularLocation>
        <location evidence="1">Cytoplasm</location>
        <location evidence="1">Cytoskeleton</location>
    </subcellularLocation>
</comment>
<dbReference type="InterPro" id="IPR004000">
    <property type="entry name" value="Actin"/>
</dbReference>
<evidence type="ECO:0000313" key="7">
    <source>
        <dbReference type="Proteomes" id="UP001431209"/>
    </source>
</evidence>
<dbReference type="Pfam" id="PF00022">
    <property type="entry name" value="Actin"/>
    <property type="match status" value="1"/>
</dbReference>
<dbReference type="SUPFAM" id="SSF53067">
    <property type="entry name" value="Actin-like ATPase domain"/>
    <property type="match status" value="2"/>
</dbReference>
<gene>
    <name evidence="6" type="ORF">AKO1_007866</name>
</gene>
<comment type="similarity">
    <text evidence="4">Belongs to the actin family. ARP1 subfamily.</text>
</comment>
<dbReference type="EMBL" id="JAOPGA020000489">
    <property type="protein sequence ID" value="KAL0478991.1"/>
    <property type="molecule type" value="Genomic_DNA"/>
</dbReference>
<sequence>MSDFDEPIPVVVIDPGSGVFKAGRAGEEFPQHCFQTVVGVHKTFDESVIMKRKKKEIGKILSARDGTEAENGYAEQYVVGEKALEQRAELELSYPVERGNVQDWEQMEYIYEHVFLDLLEVEPEETFVLLTETPFTSRKSRETTAELLFEVFGIAALHIMQQPVLSLYASGRTTGLVIDSGDAVTHAVPVYDGYPLNHSIERLNLGGRDVTNNLQRILLERGVNLSTTSEHHFAREVKEELGYVSLNFDDDADWSSPESKFEKKFRLPDGQFITIGKELFRCTEIMFNPQLVGSEALGLHDMAFRAWESCEVDVRNGLYNNIVLSGGNTLFTNFKERITRDLCGKTNSYRPFRVYSDSLRQFSSWIGGSVMASMGTFEKYAVSFDEYQDHGSSIIHNRRM</sequence>
<dbReference type="Gene3D" id="3.90.640.10">
    <property type="entry name" value="Actin, Chain A, domain 4"/>
    <property type="match status" value="1"/>
</dbReference>
<keyword evidence="2" id="KW-0963">Cytoplasm</keyword>
<evidence type="ECO:0000256" key="2">
    <source>
        <dbReference type="ARBA" id="ARBA00022490"/>
    </source>
</evidence>
<dbReference type="Gene3D" id="3.30.420.40">
    <property type="match status" value="2"/>
</dbReference>
<dbReference type="Proteomes" id="UP001431209">
    <property type="component" value="Unassembled WGS sequence"/>
</dbReference>
<comment type="caution">
    <text evidence="6">The sequence shown here is derived from an EMBL/GenBank/DDBJ whole genome shotgun (WGS) entry which is preliminary data.</text>
</comment>
<comment type="catalytic activity">
    <reaction evidence="5">
        <text>ATP + H2O = ADP + phosphate + H(+)</text>
        <dbReference type="Rhea" id="RHEA:13065"/>
        <dbReference type="ChEBI" id="CHEBI:15377"/>
        <dbReference type="ChEBI" id="CHEBI:15378"/>
        <dbReference type="ChEBI" id="CHEBI:30616"/>
        <dbReference type="ChEBI" id="CHEBI:43474"/>
        <dbReference type="ChEBI" id="CHEBI:456216"/>
    </reaction>
</comment>
<name>A0AAW2YNC3_9EUKA</name>
<dbReference type="SMART" id="SM00268">
    <property type="entry name" value="ACTIN"/>
    <property type="match status" value="1"/>
</dbReference>
<protein>
    <submittedName>
        <fullName evidence="6">Actin</fullName>
    </submittedName>
</protein>